<keyword evidence="2" id="KW-1185">Reference proteome</keyword>
<dbReference type="GO" id="GO:0032259">
    <property type="term" value="P:methylation"/>
    <property type="evidence" value="ECO:0007669"/>
    <property type="project" value="UniProtKB-KW"/>
</dbReference>
<dbReference type="Proteomes" id="UP000661077">
    <property type="component" value="Unassembled WGS sequence"/>
</dbReference>
<evidence type="ECO:0000313" key="1">
    <source>
        <dbReference type="EMBL" id="MBM0103447.1"/>
    </source>
</evidence>
<dbReference type="InterPro" id="IPR029063">
    <property type="entry name" value="SAM-dependent_MTases_sf"/>
</dbReference>
<dbReference type="CDD" id="cd02440">
    <property type="entry name" value="AdoMet_MTases"/>
    <property type="match status" value="1"/>
</dbReference>
<dbReference type="GO" id="GO:0008168">
    <property type="term" value="F:methyltransferase activity"/>
    <property type="evidence" value="ECO:0007669"/>
    <property type="project" value="UniProtKB-KW"/>
</dbReference>
<gene>
    <name evidence="1" type="ORF">JM946_01775</name>
</gene>
<organism evidence="1 2">
    <name type="scientific">Steroidobacter gossypii</name>
    <dbReference type="NCBI Taxonomy" id="2805490"/>
    <lineage>
        <taxon>Bacteria</taxon>
        <taxon>Pseudomonadati</taxon>
        <taxon>Pseudomonadota</taxon>
        <taxon>Gammaproteobacteria</taxon>
        <taxon>Steroidobacterales</taxon>
        <taxon>Steroidobacteraceae</taxon>
        <taxon>Steroidobacter</taxon>
    </lineage>
</organism>
<dbReference type="SUPFAM" id="SSF53335">
    <property type="entry name" value="S-adenosyl-L-methionine-dependent methyltransferases"/>
    <property type="match status" value="1"/>
</dbReference>
<comment type="caution">
    <text evidence="1">The sequence shown here is derived from an EMBL/GenBank/DDBJ whole genome shotgun (WGS) entry which is preliminary data.</text>
</comment>
<dbReference type="EMBL" id="JAEVLS010000001">
    <property type="protein sequence ID" value="MBM0103447.1"/>
    <property type="molecule type" value="Genomic_DNA"/>
</dbReference>
<dbReference type="Pfam" id="PF13489">
    <property type="entry name" value="Methyltransf_23"/>
    <property type="match status" value="1"/>
</dbReference>
<dbReference type="PANTHER" id="PTHR43861">
    <property type="entry name" value="TRANS-ACONITATE 2-METHYLTRANSFERASE-RELATED"/>
    <property type="match status" value="1"/>
</dbReference>
<name>A0ABS1WR55_9GAMM</name>
<proteinExistence type="predicted"/>
<sequence length="229" mass="25354">MQQQAYTGVDNLEVMQEAVNYNRYLLDTVRKHAPARGKVLDFGAGSGQFAAPLSQHGMDITALEPDQLLQQRLRAQGLRVVSSTQEIPDASLDYIYTLNVLEHIDDDAGALRILHAKLTAKGKLLIYVPAFQLLYTSMDAKVGHVRRYTRGMLMTRVRDAGFKIEHVAYADSIGFFATLAFKAIGNKDGNVSLGALKLYDRAVFPLSRGLDSVAKRWFGKNLLLVASKP</sequence>
<dbReference type="Gene3D" id="3.40.50.150">
    <property type="entry name" value="Vaccinia Virus protein VP39"/>
    <property type="match status" value="1"/>
</dbReference>
<protein>
    <submittedName>
        <fullName evidence="1">Class I SAM-dependent methyltransferase</fullName>
    </submittedName>
</protein>
<accession>A0ABS1WR55</accession>
<dbReference type="RefSeq" id="WP_203165421.1">
    <property type="nucleotide sequence ID" value="NZ_JAEVLS010000001.1"/>
</dbReference>
<evidence type="ECO:0000313" key="2">
    <source>
        <dbReference type="Proteomes" id="UP000661077"/>
    </source>
</evidence>
<keyword evidence="1" id="KW-0808">Transferase</keyword>
<reference evidence="1 2" key="1">
    <citation type="journal article" date="2021" name="Int. J. Syst. Evol. Microbiol.">
        <title>Steroidobacter gossypii sp. nov., isolated from soil of cotton cropping field.</title>
        <authorList>
            <person name="Huang R."/>
            <person name="Yang S."/>
            <person name="Zhen C."/>
            <person name="Liu W."/>
        </authorList>
    </citation>
    <scope>NUCLEOTIDE SEQUENCE [LARGE SCALE GENOMIC DNA]</scope>
    <source>
        <strain evidence="1 2">S1-65</strain>
    </source>
</reference>
<keyword evidence="1" id="KW-0489">Methyltransferase</keyword>